<feature type="transmembrane region" description="Helical" evidence="2">
    <location>
        <begin position="31"/>
        <end position="52"/>
    </location>
</feature>
<feature type="domain" description="Transglutaminase-like" evidence="3">
    <location>
        <begin position="474"/>
        <end position="544"/>
    </location>
</feature>
<feature type="transmembrane region" description="Helical" evidence="2">
    <location>
        <begin position="7"/>
        <end position="25"/>
    </location>
</feature>
<evidence type="ECO:0000256" key="2">
    <source>
        <dbReference type="SAM" id="Phobius"/>
    </source>
</evidence>
<feature type="transmembrane region" description="Helical" evidence="2">
    <location>
        <begin position="613"/>
        <end position="638"/>
    </location>
</feature>
<keyword evidence="5" id="KW-1185">Reference proteome</keyword>
<keyword evidence="2" id="KW-0812">Transmembrane</keyword>
<dbReference type="InterPro" id="IPR038765">
    <property type="entry name" value="Papain-like_cys_pep_sf"/>
</dbReference>
<dbReference type="AlphaFoldDB" id="A0A919G530"/>
<protein>
    <submittedName>
        <fullName evidence="4">Transglutaminase</fullName>
    </submittedName>
</protein>
<name>A0A919G530_9ACTN</name>
<dbReference type="Proteomes" id="UP000617734">
    <property type="component" value="Unassembled WGS sequence"/>
</dbReference>
<keyword evidence="2" id="KW-1133">Transmembrane helix</keyword>
<dbReference type="Gene3D" id="3.10.620.30">
    <property type="match status" value="1"/>
</dbReference>
<feature type="transmembrane region" description="Helical" evidence="2">
    <location>
        <begin position="117"/>
        <end position="136"/>
    </location>
</feature>
<evidence type="ECO:0000313" key="5">
    <source>
        <dbReference type="Proteomes" id="UP000617734"/>
    </source>
</evidence>
<gene>
    <name evidence="4" type="ORF">GCM10018781_52870</name>
</gene>
<feature type="transmembrane region" description="Helical" evidence="2">
    <location>
        <begin position="64"/>
        <end position="85"/>
    </location>
</feature>
<evidence type="ECO:0000259" key="3">
    <source>
        <dbReference type="SMART" id="SM00460"/>
    </source>
</evidence>
<reference evidence="4" key="2">
    <citation type="submission" date="2020-09" db="EMBL/GenBank/DDBJ databases">
        <authorList>
            <person name="Sun Q."/>
            <person name="Ohkuma M."/>
        </authorList>
    </citation>
    <scope>NUCLEOTIDE SEQUENCE</scope>
    <source>
        <strain evidence="4">JCM 4646</strain>
    </source>
</reference>
<evidence type="ECO:0000256" key="1">
    <source>
        <dbReference type="SAM" id="MobiDB-lite"/>
    </source>
</evidence>
<feature type="transmembrane region" description="Helical" evidence="2">
    <location>
        <begin position="167"/>
        <end position="184"/>
    </location>
</feature>
<dbReference type="RefSeq" id="WP_190213407.1">
    <property type="nucleotide sequence ID" value="NZ_BNBO01000035.1"/>
</dbReference>
<dbReference type="SMART" id="SM00460">
    <property type="entry name" value="TGc"/>
    <property type="match status" value="1"/>
</dbReference>
<feature type="compositionally biased region" description="Low complexity" evidence="1">
    <location>
        <begin position="555"/>
        <end position="574"/>
    </location>
</feature>
<organism evidence="4 5">
    <name type="scientific">Kitasatospora indigofera</name>
    <dbReference type="NCBI Taxonomy" id="67307"/>
    <lineage>
        <taxon>Bacteria</taxon>
        <taxon>Bacillati</taxon>
        <taxon>Actinomycetota</taxon>
        <taxon>Actinomycetes</taxon>
        <taxon>Kitasatosporales</taxon>
        <taxon>Streptomycetaceae</taxon>
        <taxon>Kitasatospora</taxon>
    </lineage>
</organism>
<feature type="transmembrane region" description="Helical" evidence="2">
    <location>
        <begin position="143"/>
        <end position="161"/>
    </location>
</feature>
<reference evidence="4" key="1">
    <citation type="journal article" date="2014" name="Int. J. Syst. Evol. Microbiol.">
        <title>Complete genome sequence of Corynebacterium casei LMG S-19264T (=DSM 44701T), isolated from a smear-ripened cheese.</title>
        <authorList>
            <consortium name="US DOE Joint Genome Institute (JGI-PGF)"/>
            <person name="Walter F."/>
            <person name="Albersmeier A."/>
            <person name="Kalinowski J."/>
            <person name="Ruckert C."/>
        </authorList>
    </citation>
    <scope>NUCLEOTIDE SEQUENCE</scope>
    <source>
        <strain evidence="4">JCM 4646</strain>
    </source>
</reference>
<dbReference type="InterPro" id="IPR052901">
    <property type="entry name" value="Bact_TGase-like"/>
</dbReference>
<dbReference type="PANTHER" id="PTHR42736:SF1">
    <property type="entry name" value="PROTEIN-GLUTAMINE GAMMA-GLUTAMYLTRANSFERASE"/>
    <property type="match status" value="1"/>
</dbReference>
<evidence type="ECO:0000313" key="4">
    <source>
        <dbReference type="EMBL" id="GHH78051.1"/>
    </source>
</evidence>
<keyword evidence="2" id="KW-0472">Membrane</keyword>
<dbReference type="InterPro" id="IPR002931">
    <property type="entry name" value="Transglutaminase-like"/>
</dbReference>
<dbReference type="Pfam" id="PF01841">
    <property type="entry name" value="Transglut_core"/>
    <property type="match status" value="1"/>
</dbReference>
<dbReference type="GeneID" id="95355653"/>
<dbReference type="SUPFAM" id="SSF54001">
    <property type="entry name" value="Cysteine proteinases"/>
    <property type="match status" value="1"/>
</dbReference>
<dbReference type="EMBL" id="BNBO01000035">
    <property type="protein sequence ID" value="GHH78051.1"/>
    <property type="molecule type" value="Genomic_DNA"/>
</dbReference>
<accession>A0A919G530</accession>
<sequence length="820" mass="86471">MTTRAKLTVYSALASALATLCLLPLVTSGGWYLHACLLIALSAAAGAGLRRLPLPRWLVPAGQLLVLVYALMLGFAGSALTAGVLPGPRALDAVGTLLDGGMQDIQEYAIPAPATPGLRLILVGSVALVAVVVDAVAVTFRKAALAGLPLLALYSVGTGLADHDGRAWLWFLFAAFGYLLLLLAEGQDRLSRWGRVFHGGSRGESGGRLSHNGHRIGFLALATALVLPLFLGQWEFHLFGDRAGNGIGSGGNGSGVTTLDPLVTLAAKLSRPSGEEMLTYTMSGDNAGSTYLRTGALDEFNGTEWKLSPKDVSGNPRALPAPEGLAPSVTADPVATAFTVTDRMDSAWLPMPYPATEADPPGSWKYEGSTRTLIGDGKQTTRGLRYEVTSLDVRPTAAQLRTAGQVPEAIAKRYLTLPGDFPQAVATIATDVTRGKTTGYDKAVALQTWFTRTGGFTYSTDVGNGTGNDAILTFLENKKGFCVHYASTMAAMARALGIPARVALGFTPGQGLGGKSFKVTDREYHAWPELYFQGTGWLRFEPTPTRGSAPDYSDPVAAPSTAPTQQPTTAAPSTGAVPSASASSSCDGRQRQLGDCADQDKAALKAQGQRSWWLSWQALATVAGGLALIALLTAPMLWRAWVRRRRLGAAGRRRPGADPRTELTDQQVLAAWEELVDSAWDLGIPPDDSRTPRSAARRIAEAGELDADATAAAGRVALATERVLYARSGQSASALAPDVRTARDGLRASARRTGRARALLLPPSSARLWWRTTERVDDARDAVRGRLSRAGAALTGPFRRAWARLRGGKGGQGGSAGSPE</sequence>
<feature type="region of interest" description="Disordered" evidence="1">
    <location>
        <begin position="543"/>
        <end position="592"/>
    </location>
</feature>
<dbReference type="PANTHER" id="PTHR42736">
    <property type="entry name" value="PROTEIN-GLUTAMINE GAMMA-GLUTAMYLTRANSFERASE"/>
    <property type="match status" value="1"/>
</dbReference>
<proteinExistence type="predicted"/>
<comment type="caution">
    <text evidence="4">The sequence shown here is derived from an EMBL/GenBank/DDBJ whole genome shotgun (WGS) entry which is preliminary data.</text>
</comment>
<dbReference type="Pfam" id="PF11992">
    <property type="entry name" value="TgpA_N"/>
    <property type="match status" value="1"/>
</dbReference>
<feature type="transmembrane region" description="Helical" evidence="2">
    <location>
        <begin position="216"/>
        <end position="234"/>
    </location>
</feature>
<dbReference type="InterPro" id="IPR021878">
    <property type="entry name" value="TgpA_N"/>
</dbReference>